<reference evidence="1" key="1">
    <citation type="journal article" date="2021" name="Front. Microbiol.">
        <title>Comprehensive Comparative Genomics and Phenotyping of Methylobacterium Species.</title>
        <authorList>
            <person name="Alessa O."/>
            <person name="Ogura Y."/>
            <person name="Fujitani Y."/>
            <person name="Takami H."/>
            <person name="Hayashi T."/>
            <person name="Sahin N."/>
            <person name="Tani A."/>
        </authorList>
    </citation>
    <scope>NUCLEOTIDE SEQUENCE</scope>
    <source>
        <strain evidence="1">DSM 23674</strain>
    </source>
</reference>
<evidence type="ECO:0000313" key="1">
    <source>
        <dbReference type="EMBL" id="GJE55378.1"/>
    </source>
</evidence>
<gene>
    <name evidence="1" type="ORF">EKPJFOCH_1869</name>
</gene>
<keyword evidence="2" id="KW-1185">Reference proteome</keyword>
<name>A0ABQ4TJC9_9HYPH</name>
<evidence type="ECO:0000313" key="2">
    <source>
        <dbReference type="Proteomes" id="UP001055101"/>
    </source>
</evidence>
<dbReference type="Proteomes" id="UP001055101">
    <property type="component" value="Unassembled WGS sequence"/>
</dbReference>
<reference evidence="1" key="2">
    <citation type="submission" date="2021-08" db="EMBL/GenBank/DDBJ databases">
        <authorList>
            <person name="Tani A."/>
            <person name="Ola A."/>
            <person name="Ogura Y."/>
            <person name="Katsura K."/>
            <person name="Hayashi T."/>
        </authorList>
    </citation>
    <scope>NUCLEOTIDE SEQUENCE</scope>
    <source>
        <strain evidence="1">DSM 23674</strain>
    </source>
</reference>
<proteinExistence type="predicted"/>
<sequence length="39" mass="4681">MRPVVENAPVDLREAERRTLRRDWLFSQGHVRCGLTWET</sequence>
<comment type="caution">
    <text evidence="1">The sequence shown here is derived from an EMBL/GenBank/DDBJ whole genome shotgun (WGS) entry which is preliminary data.</text>
</comment>
<accession>A0ABQ4TJC9</accession>
<organism evidence="1 2">
    <name type="scientific">Methylobacterium thuringiense</name>
    <dbReference type="NCBI Taxonomy" id="1003091"/>
    <lineage>
        <taxon>Bacteria</taxon>
        <taxon>Pseudomonadati</taxon>
        <taxon>Pseudomonadota</taxon>
        <taxon>Alphaproteobacteria</taxon>
        <taxon>Hyphomicrobiales</taxon>
        <taxon>Methylobacteriaceae</taxon>
        <taxon>Methylobacterium</taxon>
    </lineage>
</organism>
<protein>
    <submittedName>
        <fullName evidence="1">Uncharacterized protein</fullName>
    </submittedName>
</protein>
<dbReference type="EMBL" id="BPRA01000008">
    <property type="protein sequence ID" value="GJE55378.1"/>
    <property type="molecule type" value="Genomic_DNA"/>
</dbReference>